<dbReference type="SUPFAM" id="SSF55729">
    <property type="entry name" value="Acyl-CoA N-acyltransferases (Nat)"/>
    <property type="match status" value="1"/>
</dbReference>
<dbReference type="Gene3D" id="3.40.630.30">
    <property type="match status" value="1"/>
</dbReference>
<dbReference type="STRING" id="996166.SAMN05192554_11719"/>
<dbReference type="GO" id="GO:1990189">
    <property type="term" value="F:protein N-terminal-serine acetyltransferase activity"/>
    <property type="evidence" value="ECO:0007669"/>
    <property type="project" value="TreeGrafter"/>
</dbReference>
<dbReference type="InterPro" id="IPR051908">
    <property type="entry name" value="Ribosomal_N-acetyltransferase"/>
</dbReference>
<dbReference type="Proteomes" id="UP000199370">
    <property type="component" value="Unassembled WGS sequence"/>
</dbReference>
<proteinExistence type="predicted"/>
<evidence type="ECO:0000313" key="3">
    <source>
        <dbReference type="Proteomes" id="UP000199370"/>
    </source>
</evidence>
<dbReference type="EMBL" id="FNIA01000017">
    <property type="protein sequence ID" value="SDN14616.1"/>
    <property type="molecule type" value="Genomic_DNA"/>
</dbReference>
<dbReference type="InterPro" id="IPR016181">
    <property type="entry name" value="Acyl_CoA_acyltransferase"/>
</dbReference>
<feature type="domain" description="N-acetyltransferase" evidence="1">
    <location>
        <begin position="49"/>
        <end position="180"/>
    </location>
</feature>
<dbReference type="PANTHER" id="PTHR43441:SF11">
    <property type="entry name" value="RIBOSOMAL-PROTEIN-SERINE ACETYLTRANSFERASE"/>
    <property type="match status" value="1"/>
</dbReference>
<dbReference type="GO" id="GO:0005737">
    <property type="term" value="C:cytoplasm"/>
    <property type="evidence" value="ECO:0007669"/>
    <property type="project" value="TreeGrafter"/>
</dbReference>
<dbReference type="Pfam" id="PF13302">
    <property type="entry name" value="Acetyltransf_3"/>
    <property type="match status" value="1"/>
</dbReference>
<dbReference type="InterPro" id="IPR000182">
    <property type="entry name" value="GNAT_dom"/>
</dbReference>
<accession>A0A1G9Z1U5</accession>
<gene>
    <name evidence="2" type="ORF">SAMN05192554_11719</name>
</gene>
<evidence type="ECO:0000313" key="2">
    <source>
        <dbReference type="EMBL" id="SDN14616.1"/>
    </source>
</evidence>
<name>A0A1G9Z1U5_9EURY</name>
<reference evidence="2 3" key="1">
    <citation type="submission" date="2016-10" db="EMBL/GenBank/DDBJ databases">
        <authorList>
            <person name="de Groot N.N."/>
        </authorList>
    </citation>
    <scope>NUCLEOTIDE SEQUENCE [LARGE SCALE GENOMIC DNA]</scope>
    <source>
        <strain evidence="3">EB21,IBRC-M 10013,KCTC 4048</strain>
    </source>
</reference>
<evidence type="ECO:0000259" key="1">
    <source>
        <dbReference type="Pfam" id="PF13302"/>
    </source>
</evidence>
<dbReference type="RefSeq" id="WP_245707764.1">
    <property type="nucleotide sequence ID" value="NZ_FNIA01000017.1"/>
</dbReference>
<sequence>MTITFTDWKGLLPRRIDTDRLTMLPSTPEVMDPLEYYRVCSDGGDIEAVTEHLTWDPHAHPKETLEFLETTRDGLESGEDASYQLYVDPADAPTDIDGPTPRGPYADADLVLAGGAGMGIDWDRRTGTLGTWLRKPFWGRGYSGERAAAFVALAFERLDLEVVAVEHVAGNENSKRAIEKYVERFGGQKEGALRNWALKDGEPVTQHRYSITRAEYDASGADLDVTGRP</sequence>
<dbReference type="PANTHER" id="PTHR43441">
    <property type="entry name" value="RIBOSOMAL-PROTEIN-SERINE ACETYLTRANSFERASE"/>
    <property type="match status" value="1"/>
</dbReference>
<dbReference type="AlphaFoldDB" id="A0A1G9Z1U5"/>
<dbReference type="GO" id="GO:0008999">
    <property type="term" value="F:protein-N-terminal-alanine acetyltransferase activity"/>
    <property type="evidence" value="ECO:0007669"/>
    <property type="project" value="TreeGrafter"/>
</dbReference>
<keyword evidence="3" id="KW-1185">Reference proteome</keyword>
<organism evidence="2 3">
    <name type="scientific">Haloarchaeobius iranensis</name>
    <dbReference type="NCBI Taxonomy" id="996166"/>
    <lineage>
        <taxon>Archaea</taxon>
        <taxon>Methanobacteriati</taxon>
        <taxon>Methanobacteriota</taxon>
        <taxon>Stenosarchaea group</taxon>
        <taxon>Halobacteria</taxon>
        <taxon>Halobacteriales</taxon>
        <taxon>Halorubellaceae</taxon>
        <taxon>Haloarchaeobius</taxon>
    </lineage>
</organism>
<protein>
    <submittedName>
        <fullName evidence="2">Protein N-acetyltransferase, RimJ/RimL family</fullName>
    </submittedName>
</protein>
<keyword evidence="2" id="KW-0808">Transferase</keyword>